<sequence length="93" mass="10800">MTGYGKGRKTARSQKRKPRGRAWYDLRISWMASDTKEEKDHRRTTEHKNIITSKERKLARTQARFSRLSVLPQACPPAEAKDHEGPIGHPYKL</sequence>
<dbReference type="RefSeq" id="XP_043145536.1">
    <property type="nucleotide sequence ID" value="XM_043289601.1"/>
</dbReference>
<organism evidence="2 3">
    <name type="scientific">Aspergillus udagawae</name>
    <dbReference type="NCBI Taxonomy" id="91492"/>
    <lineage>
        <taxon>Eukaryota</taxon>
        <taxon>Fungi</taxon>
        <taxon>Dikarya</taxon>
        <taxon>Ascomycota</taxon>
        <taxon>Pezizomycotina</taxon>
        <taxon>Eurotiomycetes</taxon>
        <taxon>Eurotiomycetidae</taxon>
        <taxon>Eurotiales</taxon>
        <taxon>Aspergillaceae</taxon>
        <taxon>Aspergillus</taxon>
        <taxon>Aspergillus subgen. Fumigati</taxon>
    </lineage>
</organism>
<reference evidence="2" key="1">
    <citation type="journal article" date="2015" name="Genome Announc.">
        <title>Draft Genome Sequence of the Pathogenic Filamentous Fungus Aspergillus udagawae Strain IFM 46973T.</title>
        <authorList>
            <person name="Kusuya Y."/>
            <person name="Takahashi-Nakaguchi A."/>
            <person name="Takahashi H."/>
            <person name="Yaguchi T."/>
        </authorList>
    </citation>
    <scope>NUCLEOTIDE SEQUENCE</scope>
    <source>
        <strain evidence="2">IFM 46973</strain>
    </source>
</reference>
<evidence type="ECO:0000256" key="1">
    <source>
        <dbReference type="SAM" id="MobiDB-lite"/>
    </source>
</evidence>
<dbReference type="GeneID" id="66992140"/>
<protein>
    <submittedName>
        <fullName evidence="2">Uncharacterized protein</fullName>
    </submittedName>
</protein>
<feature type="region of interest" description="Disordered" evidence="1">
    <location>
        <begin position="1"/>
        <end position="20"/>
    </location>
</feature>
<dbReference type="AlphaFoldDB" id="A0A8E0V007"/>
<accession>A0A8E0V007</accession>
<comment type="caution">
    <text evidence="2">The sequence shown here is derived from an EMBL/GenBank/DDBJ whole genome shotgun (WGS) entry which is preliminary data.</text>
</comment>
<reference evidence="2" key="2">
    <citation type="submission" date="2021-01" db="EMBL/GenBank/DDBJ databases">
        <title>Pan-genome distribution and transcriptional activeness of fungal secondary metabolism genes in Aspergillus section Fumigati.</title>
        <authorList>
            <person name="Takahashi H."/>
            <person name="Umemura M."/>
            <person name="Ninomiya A."/>
            <person name="Kusuya Y."/>
            <person name="Urayama S."/>
            <person name="Shimizu M."/>
            <person name="Watanabe A."/>
            <person name="Kamei K."/>
            <person name="Yaguchi T."/>
            <person name="Hagiwara D."/>
        </authorList>
    </citation>
    <scope>NUCLEOTIDE SEQUENCE</scope>
    <source>
        <strain evidence="2">IFM 46973</strain>
    </source>
</reference>
<name>A0A8E0V007_9EURO</name>
<dbReference type="EMBL" id="BBXM02000003">
    <property type="protein sequence ID" value="GIC88270.1"/>
    <property type="molecule type" value="Genomic_DNA"/>
</dbReference>
<proteinExistence type="predicted"/>
<dbReference type="Proteomes" id="UP000036893">
    <property type="component" value="Unassembled WGS sequence"/>
</dbReference>
<evidence type="ECO:0000313" key="2">
    <source>
        <dbReference type="EMBL" id="GIC88270.1"/>
    </source>
</evidence>
<gene>
    <name evidence="2" type="ORF">Aud_004664</name>
</gene>
<evidence type="ECO:0000313" key="3">
    <source>
        <dbReference type="Proteomes" id="UP000036893"/>
    </source>
</evidence>